<dbReference type="InterPro" id="IPR050360">
    <property type="entry name" value="MFS_Sugar_Transporters"/>
</dbReference>
<dbReference type="GO" id="GO:0016020">
    <property type="term" value="C:membrane"/>
    <property type="evidence" value="ECO:0007669"/>
    <property type="project" value="UniProtKB-SubCell"/>
</dbReference>
<dbReference type="AlphaFoldDB" id="A0A649UYV3"/>
<feature type="transmembrane region" description="Helical" evidence="6">
    <location>
        <begin position="85"/>
        <end position="105"/>
    </location>
</feature>
<protein>
    <submittedName>
        <fullName evidence="8">MFS transporter</fullName>
    </submittedName>
</protein>
<reference evidence="8" key="1">
    <citation type="journal article" date="2019" name="Mol. Biol. Evol.">
        <title>Ancient Adaptive Lateral Gene Transfers in the Symbiotic Opalina - Blastocystis Stramenopile Lineage.</title>
        <authorList>
            <person name="Yubuki N."/>
            <person name="Galindo L.J."/>
            <person name="Reboul G."/>
            <person name="Lopez-Garcia P."/>
            <person name="Brown M.W."/>
            <person name="Pollet N."/>
            <person name="Moreira D."/>
        </authorList>
    </citation>
    <scope>NUCLEOTIDE SEQUENCE</scope>
    <source>
        <strain evidence="8">OP10</strain>
    </source>
</reference>
<dbReference type="PANTHER" id="PTHR48022">
    <property type="entry name" value="PLASTIDIC GLUCOSE TRANSPORTER 4"/>
    <property type="match status" value="1"/>
</dbReference>
<dbReference type="InterPro" id="IPR036259">
    <property type="entry name" value="MFS_trans_sf"/>
</dbReference>
<comment type="similarity">
    <text evidence="2">Belongs to the major facilitator superfamily. Sugar transporter (TC 2.A.1.1) family.</text>
</comment>
<dbReference type="PANTHER" id="PTHR48022:SF2">
    <property type="entry name" value="PLASTIDIC GLUCOSE TRANSPORTER 4"/>
    <property type="match status" value="1"/>
</dbReference>
<sequence>MVLLTIFSNFYLSTISRLLLGIGVGLCSCLGPLYVNENVEPEYRGRIGSLYQLLCTFGIFVAYGMNYAFQKVYDDDHLSLNKWQWQGQFGIGISTGVLLAILLIFTPVSKSGIEIITVNIFQKPITKNVLNKVFVRPTLSNIGEA</sequence>
<comment type="subcellular location">
    <subcellularLocation>
        <location evidence="1">Membrane</location>
        <topology evidence="1">Multi-pass membrane protein</topology>
    </subcellularLocation>
</comment>
<dbReference type="PROSITE" id="PS50850">
    <property type="entry name" value="MFS"/>
    <property type="match status" value="1"/>
</dbReference>
<keyword evidence="4 6" id="KW-1133">Transmembrane helix</keyword>
<organism evidence="8">
    <name type="scientific">Opalina sp. OP10</name>
    <dbReference type="NCBI Taxonomy" id="2666322"/>
    <lineage>
        <taxon>Eukaryota</taxon>
        <taxon>Sar</taxon>
        <taxon>Stramenopiles</taxon>
        <taxon>Bigyra</taxon>
        <taxon>Opalozoa</taxon>
        <taxon>Opalinata</taxon>
        <taxon>Opalinidae</taxon>
        <taxon>Opalina</taxon>
    </lineage>
</organism>
<dbReference type="InterPro" id="IPR020846">
    <property type="entry name" value="MFS_dom"/>
</dbReference>
<dbReference type="InterPro" id="IPR005829">
    <property type="entry name" value="Sugar_transporter_CS"/>
</dbReference>
<dbReference type="PROSITE" id="PS00217">
    <property type="entry name" value="SUGAR_TRANSPORT_2"/>
    <property type="match status" value="1"/>
</dbReference>
<name>A0A649UYV3_9STRA</name>
<dbReference type="Gene3D" id="1.20.1250.20">
    <property type="entry name" value="MFS general substrate transporter like domains"/>
    <property type="match status" value="1"/>
</dbReference>
<dbReference type="EMBL" id="MN167375">
    <property type="protein sequence ID" value="QGJ83550.1"/>
    <property type="molecule type" value="mRNA"/>
</dbReference>
<keyword evidence="3 6" id="KW-0812">Transmembrane</keyword>
<feature type="domain" description="Major facilitator superfamily (MFS) profile" evidence="7">
    <location>
        <begin position="1"/>
        <end position="145"/>
    </location>
</feature>
<feature type="transmembrane region" description="Helical" evidence="6">
    <location>
        <begin position="47"/>
        <end position="65"/>
    </location>
</feature>
<evidence type="ECO:0000256" key="3">
    <source>
        <dbReference type="ARBA" id="ARBA00022692"/>
    </source>
</evidence>
<evidence type="ECO:0000313" key="8">
    <source>
        <dbReference type="EMBL" id="QGJ83550.1"/>
    </source>
</evidence>
<evidence type="ECO:0000256" key="4">
    <source>
        <dbReference type="ARBA" id="ARBA00022989"/>
    </source>
</evidence>
<proteinExistence type="evidence at transcript level"/>
<dbReference type="InterPro" id="IPR005828">
    <property type="entry name" value="MFS_sugar_transport-like"/>
</dbReference>
<keyword evidence="5 6" id="KW-0472">Membrane</keyword>
<evidence type="ECO:0000259" key="7">
    <source>
        <dbReference type="PROSITE" id="PS50850"/>
    </source>
</evidence>
<dbReference type="GO" id="GO:0005351">
    <property type="term" value="F:carbohydrate:proton symporter activity"/>
    <property type="evidence" value="ECO:0007669"/>
    <property type="project" value="TreeGrafter"/>
</dbReference>
<feature type="transmembrane region" description="Helical" evidence="6">
    <location>
        <begin position="15"/>
        <end position="35"/>
    </location>
</feature>
<evidence type="ECO:0000256" key="1">
    <source>
        <dbReference type="ARBA" id="ARBA00004141"/>
    </source>
</evidence>
<evidence type="ECO:0000256" key="2">
    <source>
        <dbReference type="ARBA" id="ARBA00010992"/>
    </source>
</evidence>
<dbReference type="SUPFAM" id="SSF103473">
    <property type="entry name" value="MFS general substrate transporter"/>
    <property type="match status" value="1"/>
</dbReference>
<accession>A0A649UYV3</accession>
<dbReference type="Pfam" id="PF00083">
    <property type="entry name" value="Sugar_tr"/>
    <property type="match status" value="1"/>
</dbReference>
<evidence type="ECO:0000256" key="6">
    <source>
        <dbReference type="SAM" id="Phobius"/>
    </source>
</evidence>
<evidence type="ECO:0000256" key="5">
    <source>
        <dbReference type="ARBA" id="ARBA00023136"/>
    </source>
</evidence>